<dbReference type="EMBL" id="KV417529">
    <property type="protein sequence ID" value="KZP23940.1"/>
    <property type="molecule type" value="Genomic_DNA"/>
</dbReference>
<accession>A0A166MF41</accession>
<protein>
    <submittedName>
        <fullName evidence="1">Uncharacterized protein</fullName>
    </submittedName>
</protein>
<evidence type="ECO:0000313" key="2">
    <source>
        <dbReference type="Proteomes" id="UP000076532"/>
    </source>
</evidence>
<name>A0A166MF41_9AGAM</name>
<reference evidence="1 2" key="1">
    <citation type="journal article" date="2016" name="Mol. Biol. Evol.">
        <title>Comparative Genomics of Early-Diverging Mushroom-Forming Fungi Provides Insights into the Origins of Lignocellulose Decay Capabilities.</title>
        <authorList>
            <person name="Nagy L.G."/>
            <person name="Riley R."/>
            <person name="Tritt A."/>
            <person name="Adam C."/>
            <person name="Daum C."/>
            <person name="Floudas D."/>
            <person name="Sun H."/>
            <person name="Yadav J.S."/>
            <person name="Pangilinan J."/>
            <person name="Larsson K.H."/>
            <person name="Matsuura K."/>
            <person name="Barry K."/>
            <person name="Labutti K."/>
            <person name="Kuo R."/>
            <person name="Ohm R.A."/>
            <person name="Bhattacharya S.S."/>
            <person name="Shirouzu T."/>
            <person name="Yoshinaga Y."/>
            <person name="Martin F.M."/>
            <person name="Grigoriev I.V."/>
            <person name="Hibbett D.S."/>
        </authorList>
    </citation>
    <scope>NUCLEOTIDE SEQUENCE [LARGE SCALE GENOMIC DNA]</scope>
    <source>
        <strain evidence="1 2">CBS 109695</strain>
    </source>
</reference>
<proteinExistence type="predicted"/>
<evidence type="ECO:0000313" key="1">
    <source>
        <dbReference type="EMBL" id="KZP23940.1"/>
    </source>
</evidence>
<gene>
    <name evidence="1" type="ORF">FIBSPDRAFT_951536</name>
</gene>
<dbReference type="Proteomes" id="UP000076532">
    <property type="component" value="Unassembled WGS sequence"/>
</dbReference>
<keyword evidence="2" id="KW-1185">Reference proteome</keyword>
<dbReference type="AlphaFoldDB" id="A0A166MF41"/>
<sequence length="290" mass="30994">MSAPIQLNFSGYYNYTAWTGLGDNGFSTFTLNLNSDGSAYGSGSDNCGPFNISGALIGDNLRFIKQYTSSNGNVAWKYIGKRVAPKGNVYQFVGTWGSPQQSNADGEFVFSAVDQSNCVKPHEPIEGQWTGHYAYNYDAQGPKMNLTMGLDHDVPFAPNGPFNIIGNGSDDAGAFEIKGAVTKVNPDGSGGQIDFIKSYSSWKWKYQGKYDGRSSIGGTWGHVAGDAMSGGERGGTFHLAQTANLTAEFAASMMKMAVRSLPCSPTLASAVHIASNNEVHAPETYLKALQ</sequence>
<dbReference type="OrthoDB" id="4417507at2759"/>
<organism evidence="1 2">
    <name type="scientific">Athelia psychrophila</name>
    <dbReference type="NCBI Taxonomy" id="1759441"/>
    <lineage>
        <taxon>Eukaryota</taxon>
        <taxon>Fungi</taxon>
        <taxon>Dikarya</taxon>
        <taxon>Basidiomycota</taxon>
        <taxon>Agaricomycotina</taxon>
        <taxon>Agaricomycetes</taxon>
        <taxon>Agaricomycetidae</taxon>
        <taxon>Atheliales</taxon>
        <taxon>Atheliaceae</taxon>
        <taxon>Athelia</taxon>
    </lineage>
</organism>